<proteinExistence type="predicted"/>
<evidence type="ECO:0000313" key="2">
    <source>
        <dbReference type="Proteomes" id="UP000004756"/>
    </source>
</evidence>
<comment type="caution">
    <text evidence="1">The sequence shown here is derived from an EMBL/GenBank/DDBJ whole genome shotgun (WGS) entry which is preliminary data.</text>
</comment>
<dbReference type="HOGENOM" id="CLU_3197882_0_0_9"/>
<accession>C0CZQ7</accession>
<protein>
    <submittedName>
        <fullName evidence="1">Uncharacterized protein</fullName>
    </submittedName>
</protein>
<sequence>MLAISRGRPLRPCRLSRICSRLSHKRENAGILLKYEVKGYAAALL</sequence>
<organism evidence="1 2">
    <name type="scientific">[Clostridium] asparagiforme DSM 15981</name>
    <dbReference type="NCBI Taxonomy" id="518636"/>
    <lineage>
        <taxon>Bacteria</taxon>
        <taxon>Bacillati</taxon>
        <taxon>Bacillota</taxon>
        <taxon>Clostridia</taxon>
        <taxon>Lachnospirales</taxon>
        <taxon>Lachnospiraceae</taxon>
        <taxon>Enterocloster</taxon>
    </lineage>
</organism>
<dbReference type="Proteomes" id="UP000004756">
    <property type="component" value="Unassembled WGS sequence"/>
</dbReference>
<name>C0CZQ7_9FIRM</name>
<evidence type="ECO:0000313" key="1">
    <source>
        <dbReference type="EMBL" id="EEG55435.1"/>
    </source>
</evidence>
<keyword evidence="2" id="KW-1185">Reference proteome</keyword>
<dbReference type="EMBL" id="ACCJ01000145">
    <property type="protein sequence ID" value="EEG55435.1"/>
    <property type="molecule type" value="Genomic_DNA"/>
</dbReference>
<dbReference type="AlphaFoldDB" id="C0CZQ7"/>
<gene>
    <name evidence="1" type="ORF">CLOSTASPAR_02484</name>
</gene>
<reference evidence="1 2" key="1">
    <citation type="submission" date="2009-02" db="EMBL/GenBank/DDBJ databases">
        <title>Draft genome sequence of Clostridium asparagiforme (DSM 15981).</title>
        <authorList>
            <person name="Sudarsanam P."/>
            <person name="Ley R."/>
            <person name="Guruge J."/>
            <person name="Turnbaugh P.J."/>
            <person name="Mahowald M."/>
            <person name="Liep D."/>
            <person name="Gordon J."/>
        </authorList>
    </citation>
    <scope>NUCLEOTIDE SEQUENCE [LARGE SCALE GENOMIC DNA]</scope>
    <source>
        <strain evidence="1 2">DSM 15981</strain>
    </source>
</reference>